<proteinExistence type="predicted"/>
<keyword evidence="12" id="KW-1185">Reference proteome</keyword>
<dbReference type="Gene3D" id="3.80.10.10">
    <property type="entry name" value="Ribonuclease Inhibitor"/>
    <property type="match status" value="4"/>
</dbReference>
<keyword evidence="5" id="KW-0677">Repeat</keyword>
<evidence type="ECO:0000256" key="3">
    <source>
        <dbReference type="ARBA" id="ARBA00022692"/>
    </source>
</evidence>
<reference evidence="13" key="1">
    <citation type="submission" date="2025-08" db="UniProtKB">
        <authorList>
            <consortium name="RefSeq"/>
        </authorList>
    </citation>
    <scope>IDENTIFICATION</scope>
</reference>
<keyword evidence="7" id="KW-0067">ATP-binding</keyword>
<comment type="subcellular location">
    <subcellularLocation>
        <location evidence="1">Membrane</location>
        <topology evidence="1">Single-pass membrane protein</topology>
    </subcellularLocation>
</comment>
<evidence type="ECO:0000256" key="9">
    <source>
        <dbReference type="ARBA" id="ARBA00023136"/>
    </source>
</evidence>
<keyword evidence="8" id="KW-1133">Transmembrane helix</keyword>
<evidence type="ECO:0000313" key="12">
    <source>
        <dbReference type="Proteomes" id="UP001515500"/>
    </source>
</evidence>
<dbReference type="Pfam" id="PF08263">
    <property type="entry name" value="LRRNT_2"/>
    <property type="match status" value="1"/>
</dbReference>
<evidence type="ECO:0000256" key="10">
    <source>
        <dbReference type="ARBA" id="ARBA00023170"/>
    </source>
</evidence>
<dbReference type="GO" id="GO:0016020">
    <property type="term" value="C:membrane"/>
    <property type="evidence" value="ECO:0007669"/>
    <property type="project" value="UniProtKB-SubCell"/>
</dbReference>
<dbReference type="InterPro" id="IPR032675">
    <property type="entry name" value="LRR_dom_sf"/>
</dbReference>
<dbReference type="InterPro" id="IPR003591">
    <property type="entry name" value="Leu-rich_rpt_typical-subtyp"/>
</dbReference>
<keyword evidence="9" id="KW-0472">Membrane</keyword>
<keyword evidence="10" id="KW-0675">Receptor</keyword>
<sequence length="628" mass="70366">MASLKAHHHPNVDVVTSKIEFQGRALLQWKATLETQELHNTWISKTSPCNWTGITCRNDGHLMPNITKLQLRDFGLEGKLETLNFSDLPSLKVLDLNGNRLYEFIPATISVLSKLIILDLANNSLTGIIPLELGNLTRLKTLWLATNQISGSIPLSFGNLLNLNRLAISINSLVGSISLEFGNLTKLNILYLWSNNFTGSIPPEIGYMVNLKEFDISSNNITGSIPPNIGNLTKLETFKLDINNINGFIPFEIGNLVNFKIFDISYNQITGPIPYSTKNLTKLERFYLHDNNINGSIREIGNLVNLGNFDVSNNQIIDSIPPSIGNLTNLELLYLYGNNISGFIPSEIGNLINLTVLQIFDNQLSGPIPHGIGRDMLDISSNNLVGKIPRELGAIPPEFGDLSSLEVLDLSRNNLIGEIPIWLKNCIKLSTLKLSNNLLNGTIPSQIENTRLKDLMAKMDTLLQVMDQRDKRIKVLEQSLMAISQYIENQQAHSSVMVVQPPSRSTAEGSHASESRAIQPSLARSLRLDFPRFDSSDALQWIFIAEQFFDFYDISDPYHLKIVAVHMKGKSSHGFKCCRKLVSFFLGLPWLGPLRLHMVRRSLNARAMRYSSYNNMIQLQVIIRHSLP</sequence>
<dbReference type="RefSeq" id="XP_039120034.1">
    <property type="nucleotide sequence ID" value="XM_039264100.1"/>
</dbReference>
<keyword evidence="4" id="KW-0732">Signal</keyword>
<dbReference type="FunFam" id="3.80.10.10:FF:000400">
    <property type="entry name" value="Nuclear pore complex protein NUP107"/>
    <property type="match status" value="1"/>
</dbReference>
<dbReference type="FunFam" id="3.80.10.10:FF:000095">
    <property type="entry name" value="LRR receptor-like serine/threonine-protein kinase GSO1"/>
    <property type="match status" value="1"/>
</dbReference>
<dbReference type="GO" id="GO:0004674">
    <property type="term" value="F:protein serine/threonine kinase activity"/>
    <property type="evidence" value="ECO:0007669"/>
    <property type="project" value="UniProtKB-EC"/>
</dbReference>
<feature type="domain" description="Leucine-rich repeat-containing N-terminal plant-type" evidence="11">
    <location>
        <begin position="22"/>
        <end position="56"/>
    </location>
</feature>
<name>A0AB40AZ87_DIOCR</name>
<dbReference type="PANTHER" id="PTHR48053:SF126">
    <property type="entry name" value="MDIS1-INTERACTING RECEPTOR LIKE KINASE 2-LIKE ISOFORM X1"/>
    <property type="match status" value="1"/>
</dbReference>
<dbReference type="InterPro" id="IPR051716">
    <property type="entry name" value="Plant_RL_S/T_kinase"/>
</dbReference>
<protein>
    <submittedName>
        <fullName evidence="13">Probable leucine-rich repeat receptor-like protein kinase At1g35710</fullName>
    </submittedName>
</protein>
<keyword evidence="3" id="KW-0812">Transmembrane</keyword>
<dbReference type="SMART" id="SM00365">
    <property type="entry name" value="LRR_SD22"/>
    <property type="match status" value="6"/>
</dbReference>
<gene>
    <name evidence="13" type="primary">LOC120256414</name>
</gene>
<evidence type="ECO:0000313" key="13">
    <source>
        <dbReference type="RefSeq" id="XP_039120034.1"/>
    </source>
</evidence>
<dbReference type="Pfam" id="PF00560">
    <property type="entry name" value="LRR_1"/>
    <property type="match status" value="6"/>
</dbReference>
<evidence type="ECO:0000256" key="1">
    <source>
        <dbReference type="ARBA" id="ARBA00004167"/>
    </source>
</evidence>
<dbReference type="Proteomes" id="UP001515500">
    <property type="component" value="Unplaced"/>
</dbReference>
<dbReference type="GO" id="GO:0005524">
    <property type="term" value="F:ATP binding"/>
    <property type="evidence" value="ECO:0007669"/>
    <property type="project" value="UniProtKB-KW"/>
</dbReference>
<evidence type="ECO:0000256" key="7">
    <source>
        <dbReference type="ARBA" id="ARBA00022840"/>
    </source>
</evidence>
<dbReference type="GO" id="GO:0099402">
    <property type="term" value="P:plant organ development"/>
    <property type="evidence" value="ECO:0007669"/>
    <property type="project" value="UniProtKB-ARBA"/>
</dbReference>
<dbReference type="AlphaFoldDB" id="A0AB40AZ87"/>
<dbReference type="SMART" id="SM00369">
    <property type="entry name" value="LRR_TYP"/>
    <property type="match status" value="8"/>
</dbReference>
<dbReference type="SUPFAM" id="SSF52058">
    <property type="entry name" value="L domain-like"/>
    <property type="match status" value="2"/>
</dbReference>
<dbReference type="InterPro" id="IPR013210">
    <property type="entry name" value="LRR_N_plant-typ"/>
</dbReference>
<organism evidence="12 13">
    <name type="scientific">Dioscorea cayennensis subsp. rotundata</name>
    <name type="common">White Guinea yam</name>
    <name type="synonym">Dioscorea rotundata</name>
    <dbReference type="NCBI Taxonomy" id="55577"/>
    <lineage>
        <taxon>Eukaryota</taxon>
        <taxon>Viridiplantae</taxon>
        <taxon>Streptophyta</taxon>
        <taxon>Embryophyta</taxon>
        <taxon>Tracheophyta</taxon>
        <taxon>Spermatophyta</taxon>
        <taxon>Magnoliopsida</taxon>
        <taxon>Liliopsida</taxon>
        <taxon>Dioscoreales</taxon>
        <taxon>Dioscoreaceae</taxon>
        <taxon>Dioscorea</taxon>
    </lineage>
</organism>
<accession>A0AB40AZ87</accession>
<dbReference type="PRINTS" id="PR00019">
    <property type="entry name" value="LEURICHRPT"/>
</dbReference>
<evidence type="ECO:0000256" key="5">
    <source>
        <dbReference type="ARBA" id="ARBA00022737"/>
    </source>
</evidence>
<evidence type="ECO:0000256" key="2">
    <source>
        <dbReference type="ARBA" id="ARBA00022614"/>
    </source>
</evidence>
<evidence type="ECO:0000259" key="11">
    <source>
        <dbReference type="Pfam" id="PF08263"/>
    </source>
</evidence>
<evidence type="ECO:0000256" key="8">
    <source>
        <dbReference type="ARBA" id="ARBA00022989"/>
    </source>
</evidence>
<keyword evidence="2" id="KW-0433">Leucine-rich repeat</keyword>
<dbReference type="GO" id="GO:0009653">
    <property type="term" value="P:anatomical structure morphogenesis"/>
    <property type="evidence" value="ECO:0007669"/>
    <property type="project" value="UniProtKB-ARBA"/>
</dbReference>
<dbReference type="GeneID" id="120256414"/>
<dbReference type="PANTHER" id="PTHR48053">
    <property type="entry name" value="LEUCINE RICH REPEAT FAMILY PROTEIN, EXPRESSED"/>
    <property type="match status" value="1"/>
</dbReference>
<dbReference type="InterPro" id="IPR001611">
    <property type="entry name" value="Leu-rich_rpt"/>
</dbReference>
<evidence type="ECO:0000256" key="4">
    <source>
        <dbReference type="ARBA" id="ARBA00022729"/>
    </source>
</evidence>
<keyword evidence="6" id="KW-0547">Nucleotide-binding</keyword>
<dbReference type="Pfam" id="PF13855">
    <property type="entry name" value="LRR_8"/>
    <property type="match status" value="1"/>
</dbReference>
<evidence type="ECO:0000256" key="6">
    <source>
        <dbReference type="ARBA" id="ARBA00022741"/>
    </source>
</evidence>